<dbReference type="RefSeq" id="WP_136078231.1">
    <property type="nucleotide sequence ID" value="NZ_CAAHFG010000001.1"/>
</dbReference>
<feature type="domain" description="Glycosyl hydrolase family 32 C-terminal" evidence="6">
    <location>
        <begin position="428"/>
        <end position="535"/>
    </location>
</feature>
<dbReference type="Proteomes" id="UP000366872">
    <property type="component" value="Unassembled WGS sequence"/>
</dbReference>
<dbReference type="PANTHER" id="PTHR42800:SF1">
    <property type="entry name" value="EXOINULINASE INUD (AFU_ORTHOLOGUE AFUA_5G00480)"/>
    <property type="match status" value="1"/>
</dbReference>
<organism evidence="7 8">
    <name type="scientific">Pontiella desulfatans</name>
    <dbReference type="NCBI Taxonomy" id="2750659"/>
    <lineage>
        <taxon>Bacteria</taxon>
        <taxon>Pseudomonadati</taxon>
        <taxon>Kiritimatiellota</taxon>
        <taxon>Kiritimatiellia</taxon>
        <taxon>Kiritimatiellales</taxon>
        <taxon>Pontiellaceae</taxon>
        <taxon>Pontiella</taxon>
    </lineage>
</organism>
<dbReference type="EMBL" id="CAAHFG010000001">
    <property type="protein sequence ID" value="VGO12583.1"/>
    <property type="molecule type" value="Genomic_DNA"/>
</dbReference>
<keyword evidence="2 4" id="KW-0378">Hydrolase</keyword>
<dbReference type="InterPro" id="IPR013320">
    <property type="entry name" value="ConA-like_dom_sf"/>
</dbReference>
<evidence type="ECO:0000313" key="7">
    <source>
        <dbReference type="EMBL" id="VGO12583.1"/>
    </source>
</evidence>
<reference evidence="7 8" key="1">
    <citation type="submission" date="2019-04" db="EMBL/GenBank/DDBJ databases">
        <authorList>
            <person name="Van Vliet M D."/>
        </authorList>
    </citation>
    <scope>NUCLEOTIDE SEQUENCE [LARGE SCALE GENOMIC DNA]</scope>
    <source>
        <strain evidence="7 8">F1</strain>
    </source>
</reference>
<evidence type="ECO:0000256" key="1">
    <source>
        <dbReference type="ARBA" id="ARBA00009902"/>
    </source>
</evidence>
<dbReference type="PANTHER" id="PTHR42800">
    <property type="entry name" value="EXOINULINASE INUD (AFU_ORTHOLOGUE AFUA_5G00480)"/>
    <property type="match status" value="1"/>
</dbReference>
<dbReference type="Gene3D" id="2.115.10.20">
    <property type="entry name" value="Glycosyl hydrolase domain, family 43"/>
    <property type="match status" value="1"/>
</dbReference>
<dbReference type="InterPro" id="IPR001362">
    <property type="entry name" value="Glyco_hydro_32"/>
</dbReference>
<keyword evidence="3 4" id="KW-0326">Glycosidase</keyword>
<accession>A0A6C2TY91</accession>
<dbReference type="Pfam" id="PF00251">
    <property type="entry name" value="Glyco_hydro_32N"/>
    <property type="match status" value="1"/>
</dbReference>
<dbReference type="AlphaFoldDB" id="A0A6C2TY91"/>
<dbReference type="InterPro" id="IPR013148">
    <property type="entry name" value="Glyco_hydro_32_N"/>
</dbReference>
<evidence type="ECO:0000256" key="3">
    <source>
        <dbReference type="ARBA" id="ARBA00023295"/>
    </source>
</evidence>
<dbReference type="CDD" id="cd18622">
    <property type="entry name" value="GH32_Inu-like"/>
    <property type="match status" value="1"/>
</dbReference>
<evidence type="ECO:0000256" key="2">
    <source>
        <dbReference type="ARBA" id="ARBA00022801"/>
    </source>
</evidence>
<dbReference type="Gene3D" id="2.60.120.560">
    <property type="entry name" value="Exo-inulinase, domain 1"/>
    <property type="match status" value="1"/>
</dbReference>
<feature type="domain" description="Glycosyl hydrolase family 32 N-terminal" evidence="5">
    <location>
        <begin position="65"/>
        <end position="367"/>
    </location>
</feature>
<comment type="similarity">
    <text evidence="1 4">Belongs to the glycosyl hydrolase 32 family.</text>
</comment>
<evidence type="ECO:0000313" key="8">
    <source>
        <dbReference type="Proteomes" id="UP000366872"/>
    </source>
</evidence>
<dbReference type="GO" id="GO:0005737">
    <property type="term" value="C:cytoplasm"/>
    <property type="evidence" value="ECO:0007669"/>
    <property type="project" value="TreeGrafter"/>
</dbReference>
<dbReference type="SUPFAM" id="SSF49899">
    <property type="entry name" value="Concanavalin A-like lectins/glucanases"/>
    <property type="match status" value="1"/>
</dbReference>
<gene>
    <name evidence="7" type="primary">sacC_3</name>
    <name evidence="7" type="ORF">PDESU_01136</name>
</gene>
<dbReference type="GO" id="GO:0005987">
    <property type="term" value="P:sucrose catabolic process"/>
    <property type="evidence" value="ECO:0007669"/>
    <property type="project" value="TreeGrafter"/>
</dbReference>
<dbReference type="InterPro" id="IPR013189">
    <property type="entry name" value="Glyco_hydro_32_C"/>
</dbReference>
<dbReference type="GO" id="GO:0004575">
    <property type="term" value="F:sucrose alpha-glucosidase activity"/>
    <property type="evidence" value="ECO:0007669"/>
    <property type="project" value="TreeGrafter"/>
</dbReference>
<proteinExistence type="inferred from homology"/>
<evidence type="ECO:0000259" key="6">
    <source>
        <dbReference type="Pfam" id="PF08244"/>
    </source>
</evidence>
<evidence type="ECO:0000256" key="4">
    <source>
        <dbReference type="RuleBase" id="RU362110"/>
    </source>
</evidence>
<dbReference type="SUPFAM" id="SSF75005">
    <property type="entry name" value="Arabinanase/levansucrase/invertase"/>
    <property type="match status" value="1"/>
</dbReference>
<dbReference type="InterPro" id="IPR023296">
    <property type="entry name" value="Glyco_hydro_beta-prop_sf"/>
</dbReference>
<name>A0A6C2TY91_PONDE</name>
<dbReference type="Pfam" id="PF08244">
    <property type="entry name" value="Glyco_hydro_32C"/>
    <property type="match status" value="1"/>
</dbReference>
<evidence type="ECO:0000259" key="5">
    <source>
        <dbReference type="Pfam" id="PF00251"/>
    </source>
</evidence>
<protein>
    <submittedName>
        <fullName evidence="7">Levanase</fullName>
    </submittedName>
</protein>
<keyword evidence="8" id="KW-1185">Reference proteome</keyword>
<sequence>MNKVLLLLFAVTSLTSSSRGIENPYNYPFDNRGNPLSDVQLEDEWSTFPLYQQVGYNQPLRPQFHFTSQVGWLNDPNGMVFYDGEWHMYFQHYAKGVKNGIKSWGNAKSTDLIHWTQFQHAINPYPNVVGGDRPHAIWSGSAVVDRHNALGKQKGDVKTLFALYTATNPNGFFQGGAYSTDKGRTWTKINDGKPVIPFQEGYAAGQRDPRIFYYKPGKFYVTIMMVGGEKREVRLWKSTDLLNWEYIMDIPDKSAECIDMYEIPVDGNVNNTRWVISNAGTRYEIGVFDGRSWNGYGERDEDNRPLRFDYGDSYYAAQVFNNAPDNRVVHIGWLHCKEFYRPFIEANMPFTQQMSFPAEVTLHSTDSGIVLRRNPVKEIERLYVKSDAFDHGKLGEINAELAGLSPELIDMTLRIKPDADFVLNVRGLPIKYDLKRQVVVFNNSQRGTAIAEASKAKKKNSPQPFNPRHQYGLKEIPAPLQNDRVSIRVLVDRASLEIFVNDGQAAGSFVIVPDAENRSIQLSGADGQSVESIVVNELKSIWGK</sequence>
<dbReference type="SMART" id="SM00640">
    <property type="entry name" value="Glyco_32"/>
    <property type="match status" value="1"/>
</dbReference>